<dbReference type="InterPro" id="IPR036093">
    <property type="entry name" value="NAC_dom_sf"/>
</dbReference>
<feature type="region of interest" description="Disordered" evidence="6">
    <location>
        <begin position="232"/>
        <end position="256"/>
    </location>
</feature>
<evidence type="ECO:0000259" key="7">
    <source>
        <dbReference type="PROSITE" id="PS51005"/>
    </source>
</evidence>
<dbReference type="OrthoDB" id="1057024at2759"/>
<feature type="compositionally biased region" description="Polar residues" evidence="6">
    <location>
        <begin position="238"/>
        <end position="250"/>
    </location>
</feature>
<comment type="caution">
    <text evidence="8">The sequence shown here is derived from an EMBL/GenBank/DDBJ whole genome shotgun (WGS) entry which is preliminary data.</text>
</comment>
<accession>A0A8X7WIJ8</accession>
<proteinExistence type="predicted"/>
<keyword evidence="2" id="KW-0805">Transcription regulation</keyword>
<evidence type="ECO:0000256" key="1">
    <source>
        <dbReference type="ARBA" id="ARBA00004123"/>
    </source>
</evidence>
<dbReference type="EMBL" id="JAAMPC010000001">
    <property type="protein sequence ID" value="KAG2329987.1"/>
    <property type="molecule type" value="Genomic_DNA"/>
</dbReference>
<dbReference type="PROSITE" id="PS51005">
    <property type="entry name" value="NAC"/>
    <property type="match status" value="1"/>
</dbReference>
<protein>
    <recommendedName>
        <fullName evidence="7">NAC domain-containing protein</fullName>
    </recommendedName>
</protein>
<keyword evidence="9" id="KW-1185">Reference proteome</keyword>
<dbReference type="Pfam" id="PF02365">
    <property type="entry name" value="NAM"/>
    <property type="match status" value="1"/>
</dbReference>
<dbReference type="GO" id="GO:0003677">
    <property type="term" value="F:DNA binding"/>
    <property type="evidence" value="ECO:0007669"/>
    <property type="project" value="UniProtKB-KW"/>
</dbReference>
<keyword evidence="3" id="KW-0238">DNA-binding</keyword>
<dbReference type="InterPro" id="IPR003441">
    <property type="entry name" value="NAC-dom"/>
</dbReference>
<keyword evidence="4" id="KW-0804">Transcription</keyword>
<dbReference type="AlphaFoldDB" id="A0A8X7WIJ8"/>
<dbReference type="Proteomes" id="UP000886595">
    <property type="component" value="Unassembled WGS sequence"/>
</dbReference>
<reference evidence="8 9" key="1">
    <citation type="submission" date="2020-02" db="EMBL/GenBank/DDBJ databases">
        <authorList>
            <person name="Ma Q."/>
            <person name="Huang Y."/>
            <person name="Song X."/>
            <person name="Pei D."/>
        </authorList>
    </citation>
    <scope>NUCLEOTIDE SEQUENCE [LARGE SCALE GENOMIC DNA]</scope>
    <source>
        <strain evidence="8">Sxm20200214</strain>
        <tissue evidence="8">Leaf</tissue>
    </source>
</reference>
<sequence length="290" mass="32536">MEHEIPVGFRFYPTEVELISFYLRFQLHGGNATIHSLIPILDVFSVEPNQLPNLAGERCRGDAEQWLFFVPRQEREARGGRPSRTTGLGYWKATGSPGPVFSPDNRVIGVKKTMVFYIGKAPTGKKTKWKMNEYKGIDETASVSTIPKLRHEFSVCRIYIKSGSSRAFDRRPTEAYAIERKLPRFGKRHHLETSYSGGGDQVQLPVNATTIQSIPEIVDGLSQLRERKLPYNGVKSPSCATGSTSPETSYSGGGDQVHQLHVNASTTQTISEMVDGLSQPFWEWEQLNWS</sequence>
<evidence type="ECO:0000256" key="5">
    <source>
        <dbReference type="ARBA" id="ARBA00023242"/>
    </source>
</evidence>
<dbReference type="PANTHER" id="PTHR31744">
    <property type="entry name" value="PROTEIN CUP-SHAPED COTYLEDON 2-RELATED"/>
    <property type="match status" value="1"/>
</dbReference>
<comment type="subcellular location">
    <subcellularLocation>
        <location evidence="1">Nucleus</location>
    </subcellularLocation>
</comment>
<feature type="domain" description="NAC" evidence="7">
    <location>
        <begin position="5"/>
        <end position="161"/>
    </location>
</feature>
<evidence type="ECO:0000256" key="3">
    <source>
        <dbReference type="ARBA" id="ARBA00023125"/>
    </source>
</evidence>
<dbReference type="FunFam" id="2.170.150.80:FF:000010">
    <property type="entry name" value="NAC domain-containing protein 67-like"/>
    <property type="match status" value="1"/>
</dbReference>
<evidence type="ECO:0000256" key="2">
    <source>
        <dbReference type="ARBA" id="ARBA00023015"/>
    </source>
</evidence>
<dbReference type="GO" id="GO:0006355">
    <property type="term" value="P:regulation of DNA-templated transcription"/>
    <property type="evidence" value="ECO:0007669"/>
    <property type="project" value="InterPro"/>
</dbReference>
<evidence type="ECO:0000256" key="6">
    <source>
        <dbReference type="SAM" id="MobiDB-lite"/>
    </source>
</evidence>
<dbReference type="PANTHER" id="PTHR31744:SF220">
    <property type="entry name" value="LOW QUALITY PROTEIN: NAC DOMAIN-CONTAINING PROTEIN 90-LIKE"/>
    <property type="match status" value="1"/>
</dbReference>
<organism evidence="8 9">
    <name type="scientific">Brassica carinata</name>
    <name type="common">Ethiopian mustard</name>
    <name type="synonym">Abyssinian cabbage</name>
    <dbReference type="NCBI Taxonomy" id="52824"/>
    <lineage>
        <taxon>Eukaryota</taxon>
        <taxon>Viridiplantae</taxon>
        <taxon>Streptophyta</taxon>
        <taxon>Embryophyta</taxon>
        <taxon>Tracheophyta</taxon>
        <taxon>Spermatophyta</taxon>
        <taxon>Magnoliopsida</taxon>
        <taxon>eudicotyledons</taxon>
        <taxon>Gunneridae</taxon>
        <taxon>Pentapetalae</taxon>
        <taxon>rosids</taxon>
        <taxon>malvids</taxon>
        <taxon>Brassicales</taxon>
        <taxon>Brassicaceae</taxon>
        <taxon>Brassiceae</taxon>
        <taxon>Brassica</taxon>
    </lineage>
</organism>
<dbReference type="SUPFAM" id="SSF101941">
    <property type="entry name" value="NAC domain"/>
    <property type="match status" value="1"/>
</dbReference>
<gene>
    <name evidence="8" type="ORF">Bca52824_001167</name>
</gene>
<evidence type="ECO:0000256" key="4">
    <source>
        <dbReference type="ARBA" id="ARBA00023163"/>
    </source>
</evidence>
<dbReference type="GO" id="GO:0005634">
    <property type="term" value="C:nucleus"/>
    <property type="evidence" value="ECO:0007669"/>
    <property type="project" value="UniProtKB-SubCell"/>
</dbReference>
<name>A0A8X7WIJ8_BRACI</name>
<dbReference type="Gene3D" id="2.170.150.80">
    <property type="entry name" value="NAC domain"/>
    <property type="match status" value="1"/>
</dbReference>
<keyword evidence="5" id="KW-0539">Nucleus</keyword>
<evidence type="ECO:0000313" key="9">
    <source>
        <dbReference type="Proteomes" id="UP000886595"/>
    </source>
</evidence>
<evidence type="ECO:0000313" key="8">
    <source>
        <dbReference type="EMBL" id="KAG2329987.1"/>
    </source>
</evidence>